<sequence>MREEREREERRDQETRDRATGNASSGDSRRGSAETGDEDGDAGGEGGPASAADGDAEPDDQGPNPAADDSSPQLTSQQPQMQQQQQQAPPPQPQAYMVTVPPGVRPGGHFPVMVAGQRLMVQCPHNARPGMNVRIVPPTAQQPGAQSSTNLDRPPDQGLAGSGAEGPPRPQLTTQMFEVIVPAGVRPNQPFALIAGGQRVLVTCPPNAYPGQKIRFQLPVSQPSAKSIESVKLNYENAQDGWIRTVRVTDMKFQWVRMDERGDVDTDVRFDMRHSAYVRKLVFLEGNDDRMRTGYLSLVPASEAAVDSRVVAGGGASSGREIVGYADLAAAQGRRYEDKARWFQDVCARLTNDWNEGHLRINVRRPYLLQDSMAAVMSLGRDDLRKIWRFEFMGEAGIDAGGLAREWFHLVTEQIFDPDNGLWMSSSESQQMYMRINPASEISCPEDHLVYFRFLGRVMGKALFDRQLVSGHMVRHMYKHLLGWPISFDDLELFDEEYYIQLKKLAEYDDISVMCLSFVVTEDALGIKREVDLIPGGEDVDVTNDNLPEYLEANLKYRMLDRIRPQLTELLLGFFDVIPEPLLTIFDYQELELLMCGLPTIDVDDWMANTNYTGSFEGTAANGPSASRLPEAAQWFWEAVRDEFDQETRARLLQFVTGTSGVPSRGFSVLQGNDGNIRKFTVHGVDPAHYPYPRAHTCFNRIDLPMYTTKEELLEKLRVAVSTSATGFDIE</sequence>
<evidence type="ECO:0000259" key="8">
    <source>
        <dbReference type="PROSITE" id="PS50237"/>
    </source>
</evidence>
<dbReference type="FunFam" id="3.30.2410.10:FF:000009">
    <property type="entry name" value="Probable E3 ubiquitin-protein ligase HECTD2"/>
    <property type="match status" value="1"/>
</dbReference>
<keyword evidence="5 6" id="KW-0833">Ubl conjugation pathway</keyword>
<keyword evidence="4" id="KW-0808">Transferase</keyword>
<name>A0A7S4N172_9STRA</name>
<feature type="domain" description="HECT" evidence="8">
    <location>
        <begin position="380"/>
        <end position="731"/>
    </location>
</feature>
<dbReference type="PANTHER" id="PTHR11254:SF440">
    <property type="entry name" value="E3 UBIQUITIN-PROTEIN LIGASE NEDD-4"/>
    <property type="match status" value="1"/>
</dbReference>
<proteinExistence type="predicted"/>
<dbReference type="GO" id="GO:0016567">
    <property type="term" value="P:protein ubiquitination"/>
    <property type="evidence" value="ECO:0007669"/>
    <property type="project" value="TreeGrafter"/>
</dbReference>
<dbReference type="InterPro" id="IPR035983">
    <property type="entry name" value="Hect_E3_ubiquitin_ligase"/>
</dbReference>
<dbReference type="GO" id="GO:0005737">
    <property type="term" value="C:cytoplasm"/>
    <property type="evidence" value="ECO:0007669"/>
    <property type="project" value="TreeGrafter"/>
</dbReference>
<protein>
    <recommendedName>
        <fullName evidence="3">HECT-type E3 ubiquitin transferase</fullName>
        <ecNumber evidence="3">2.3.2.26</ecNumber>
    </recommendedName>
</protein>
<dbReference type="Gene3D" id="3.30.2160.10">
    <property type="entry name" value="Hect, E3 ligase catalytic domain"/>
    <property type="match status" value="1"/>
</dbReference>
<evidence type="ECO:0000313" key="9">
    <source>
        <dbReference type="EMBL" id="CAE2258775.1"/>
    </source>
</evidence>
<evidence type="ECO:0000256" key="4">
    <source>
        <dbReference type="ARBA" id="ARBA00022679"/>
    </source>
</evidence>
<evidence type="ECO:0000256" key="7">
    <source>
        <dbReference type="SAM" id="MobiDB-lite"/>
    </source>
</evidence>
<reference evidence="9" key="1">
    <citation type="submission" date="2021-01" db="EMBL/GenBank/DDBJ databases">
        <authorList>
            <person name="Corre E."/>
            <person name="Pelletier E."/>
            <person name="Niang G."/>
            <person name="Scheremetjew M."/>
            <person name="Finn R."/>
            <person name="Kale V."/>
            <person name="Holt S."/>
            <person name="Cochrane G."/>
            <person name="Meng A."/>
            <person name="Brown T."/>
            <person name="Cohen L."/>
        </authorList>
    </citation>
    <scope>NUCLEOTIDE SEQUENCE</scope>
    <source>
        <strain evidence="9">Isolate 1302-5</strain>
    </source>
</reference>
<dbReference type="SMART" id="SM00119">
    <property type="entry name" value="HECTc"/>
    <property type="match status" value="1"/>
</dbReference>
<dbReference type="AlphaFoldDB" id="A0A7S4N172"/>
<feature type="active site" description="Glycyl thioester intermediate" evidence="6">
    <location>
        <position position="698"/>
    </location>
</feature>
<evidence type="ECO:0000256" key="1">
    <source>
        <dbReference type="ARBA" id="ARBA00000885"/>
    </source>
</evidence>
<dbReference type="GO" id="GO:0061630">
    <property type="term" value="F:ubiquitin protein ligase activity"/>
    <property type="evidence" value="ECO:0007669"/>
    <property type="project" value="UniProtKB-EC"/>
</dbReference>
<evidence type="ECO:0000256" key="5">
    <source>
        <dbReference type="ARBA" id="ARBA00022786"/>
    </source>
</evidence>
<gene>
    <name evidence="9" type="ORF">OAUR00152_LOCUS25617</name>
</gene>
<dbReference type="PROSITE" id="PS50237">
    <property type="entry name" value="HECT"/>
    <property type="match status" value="1"/>
</dbReference>
<dbReference type="GO" id="GO:0006511">
    <property type="term" value="P:ubiquitin-dependent protein catabolic process"/>
    <property type="evidence" value="ECO:0007669"/>
    <property type="project" value="TreeGrafter"/>
</dbReference>
<comment type="catalytic activity">
    <reaction evidence="1">
        <text>S-ubiquitinyl-[E2 ubiquitin-conjugating enzyme]-L-cysteine + [acceptor protein]-L-lysine = [E2 ubiquitin-conjugating enzyme]-L-cysteine + N(6)-ubiquitinyl-[acceptor protein]-L-lysine.</text>
        <dbReference type="EC" id="2.3.2.26"/>
    </reaction>
</comment>
<dbReference type="EMBL" id="HBKQ01037134">
    <property type="protein sequence ID" value="CAE2258775.1"/>
    <property type="molecule type" value="Transcribed_RNA"/>
</dbReference>
<dbReference type="SUPFAM" id="SSF56204">
    <property type="entry name" value="Hect, E3 ligase catalytic domain"/>
    <property type="match status" value="1"/>
</dbReference>
<dbReference type="InterPro" id="IPR050409">
    <property type="entry name" value="E3_ubiq-protein_ligase"/>
</dbReference>
<organism evidence="9">
    <name type="scientific">Odontella aurita</name>
    <dbReference type="NCBI Taxonomy" id="265563"/>
    <lineage>
        <taxon>Eukaryota</taxon>
        <taxon>Sar</taxon>
        <taxon>Stramenopiles</taxon>
        <taxon>Ochrophyta</taxon>
        <taxon>Bacillariophyta</taxon>
        <taxon>Mediophyceae</taxon>
        <taxon>Biddulphiophycidae</taxon>
        <taxon>Eupodiscales</taxon>
        <taxon>Odontellaceae</taxon>
        <taxon>Odontella</taxon>
    </lineage>
</organism>
<dbReference type="CDD" id="cd00078">
    <property type="entry name" value="HECTc"/>
    <property type="match status" value="1"/>
</dbReference>
<accession>A0A7S4N172</accession>
<dbReference type="Gene3D" id="3.30.2410.10">
    <property type="entry name" value="Hect, E3 ligase catalytic domain"/>
    <property type="match status" value="1"/>
</dbReference>
<feature type="region of interest" description="Disordered" evidence="7">
    <location>
        <begin position="130"/>
        <end position="170"/>
    </location>
</feature>
<dbReference type="EC" id="2.3.2.26" evidence="3"/>
<dbReference type="InterPro" id="IPR000569">
    <property type="entry name" value="HECT_dom"/>
</dbReference>
<comment type="pathway">
    <text evidence="2">Protein modification; protein ubiquitination.</text>
</comment>
<evidence type="ECO:0000256" key="6">
    <source>
        <dbReference type="PROSITE-ProRule" id="PRU00104"/>
    </source>
</evidence>
<dbReference type="Pfam" id="PF00632">
    <property type="entry name" value="HECT"/>
    <property type="match status" value="1"/>
</dbReference>
<evidence type="ECO:0000256" key="2">
    <source>
        <dbReference type="ARBA" id="ARBA00004906"/>
    </source>
</evidence>
<feature type="compositionally biased region" description="Polar residues" evidence="7">
    <location>
        <begin position="139"/>
        <end position="151"/>
    </location>
</feature>
<dbReference type="PANTHER" id="PTHR11254">
    <property type="entry name" value="HECT DOMAIN UBIQUITIN-PROTEIN LIGASE"/>
    <property type="match status" value="1"/>
</dbReference>
<evidence type="ECO:0000256" key="3">
    <source>
        <dbReference type="ARBA" id="ARBA00012485"/>
    </source>
</evidence>
<dbReference type="Gene3D" id="3.90.1750.10">
    <property type="entry name" value="Hect, E3 ligase catalytic domains"/>
    <property type="match status" value="1"/>
</dbReference>
<dbReference type="FunFam" id="3.30.2160.10:FF:000002">
    <property type="entry name" value="Putative Ubiquitin-protein ligase E3C"/>
    <property type="match status" value="1"/>
</dbReference>
<feature type="compositionally biased region" description="Low complexity" evidence="7">
    <location>
        <begin position="77"/>
        <end position="87"/>
    </location>
</feature>
<feature type="compositionally biased region" description="Basic and acidic residues" evidence="7">
    <location>
        <begin position="1"/>
        <end position="19"/>
    </location>
</feature>
<feature type="region of interest" description="Disordered" evidence="7">
    <location>
        <begin position="1"/>
        <end position="102"/>
    </location>
</feature>